<dbReference type="InterPro" id="IPR029058">
    <property type="entry name" value="AB_hydrolase_fold"/>
</dbReference>
<organism evidence="1 2">
    <name type="scientific">Vagococcus allomyrinae</name>
    <dbReference type="NCBI Taxonomy" id="2794353"/>
    <lineage>
        <taxon>Bacteria</taxon>
        <taxon>Bacillati</taxon>
        <taxon>Bacillota</taxon>
        <taxon>Bacilli</taxon>
        <taxon>Lactobacillales</taxon>
        <taxon>Enterococcaceae</taxon>
        <taxon>Vagococcus</taxon>
    </lineage>
</organism>
<dbReference type="InterPro" id="IPR010315">
    <property type="entry name" value="DUF915_hydro-like"/>
</dbReference>
<gene>
    <name evidence="1" type="ORF">I6N95_04010</name>
</gene>
<evidence type="ECO:0000313" key="2">
    <source>
        <dbReference type="Proteomes" id="UP000674938"/>
    </source>
</evidence>
<name>A0A940P5K2_9ENTE</name>
<dbReference type="Pfam" id="PF06028">
    <property type="entry name" value="DUF915"/>
    <property type="match status" value="1"/>
</dbReference>
<dbReference type="AlphaFoldDB" id="A0A940P5K2"/>
<dbReference type="PANTHER" id="PTHR37946">
    <property type="entry name" value="SLL1969 PROTEIN"/>
    <property type="match status" value="1"/>
</dbReference>
<sequence length="295" mass="33311">MKKSIRNAALIAGTLTVSSFLLAKAINRKRFSRLSIGHQKEEAIPTVILHGVNGNKRTMQGMLQRMHKQNVAYKALEIEVAEDGEVFVNGTWGQTQGYLKPVIQVFFDNNDAPAELQAEWLKSVMVFLHDKLEVQKVNLIGHSMGGVTSLHYLTQIKTFQESVPRVSKLITLGSPFKGNVAHTIMSQVYKLEKSEEGIRNFDDNFTYFMVERNKLPEDLRVLNIYGDVENGTESDSIVKVESALALGEIVKDNVASYNEIKLTGIRSQHTLLHENPEADEAIIKFLWYRDLDSFD</sequence>
<comment type="caution">
    <text evidence="1">The sequence shown here is derived from an EMBL/GenBank/DDBJ whole genome shotgun (WGS) entry which is preliminary data.</text>
</comment>
<dbReference type="Proteomes" id="UP000674938">
    <property type="component" value="Unassembled WGS sequence"/>
</dbReference>
<dbReference type="PANTHER" id="PTHR37946:SF1">
    <property type="entry name" value="SLL1969 PROTEIN"/>
    <property type="match status" value="1"/>
</dbReference>
<keyword evidence="2" id="KW-1185">Reference proteome</keyword>
<dbReference type="GO" id="GO:0016787">
    <property type="term" value="F:hydrolase activity"/>
    <property type="evidence" value="ECO:0007669"/>
    <property type="project" value="UniProtKB-KW"/>
</dbReference>
<dbReference type="EMBL" id="JAEEGA010000002">
    <property type="protein sequence ID" value="MBP1040171.1"/>
    <property type="molecule type" value="Genomic_DNA"/>
</dbReference>
<proteinExistence type="predicted"/>
<dbReference type="Gene3D" id="3.40.50.1820">
    <property type="entry name" value="alpha/beta hydrolase"/>
    <property type="match status" value="1"/>
</dbReference>
<protein>
    <submittedName>
        <fullName evidence="1">Alpha/beta fold hydrolase</fullName>
    </submittedName>
</protein>
<evidence type="ECO:0000313" key="1">
    <source>
        <dbReference type="EMBL" id="MBP1040171.1"/>
    </source>
</evidence>
<reference evidence="1" key="1">
    <citation type="submission" date="2020-12" db="EMBL/GenBank/DDBJ databases">
        <title>Vagococcus allomyrinae sp. nov. and Enterococcus lavae sp. nov., isolated from the larvae of Allomyrina dichotoma.</title>
        <authorList>
            <person name="Lee S.D."/>
        </authorList>
    </citation>
    <scope>NUCLEOTIDE SEQUENCE</scope>
    <source>
        <strain evidence="1">BWB3-3</strain>
    </source>
</reference>
<dbReference type="RefSeq" id="WP_209525064.1">
    <property type="nucleotide sequence ID" value="NZ_JAEEGA010000002.1"/>
</dbReference>
<keyword evidence="1" id="KW-0378">Hydrolase</keyword>
<dbReference type="SUPFAM" id="SSF53474">
    <property type="entry name" value="alpha/beta-Hydrolases"/>
    <property type="match status" value="1"/>
</dbReference>
<accession>A0A940P5K2</accession>